<dbReference type="InterPro" id="IPR011024">
    <property type="entry name" value="G_crystallin-like"/>
</dbReference>
<dbReference type="Pfam" id="PF03995">
    <property type="entry name" value="Inhibitor_I36"/>
    <property type="match status" value="1"/>
</dbReference>
<proteinExistence type="predicted"/>
<accession>A0A101NJD7</accession>
<name>A0A101NJD7_9ACTN</name>
<reference evidence="1 2" key="1">
    <citation type="submission" date="2015-10" db="EMBL/GenBank/DDBJ databases">
        <title>Draft genome sequence of Streptomyces cellostaticus DSM 40189, type strain for the species Streptomyces cellostaticus.</title>
        <authorList>
            <person name="Ruckert C."/>
            <person name="Winkler A."/>
            <person name="Kalinowski J."/>
            <person name="Kampfer P."/>
            <person name="Glaeser S."/>
        </authorList>
    </citation>
    <scope>NUCLEOTIDE SEQUENCE [LARGE SCALE GENOMIC DNA]</scope>
    <source>
        <strain evidence="1 2">DSM 40189</strain>
    </source>
</reference>
<organism evidence="1 2">
    <name type="scientific">Streptomyces cellostaticus</name>
    <dbReference type="NCBI Taxonomy" id="67285"/>
    <lineage>
        <taxon>Bacteria</taxon>
        <taxon>Bacillati</taxon>
        <taxon>Actinomycetota</taxon>
        <taxon>Actinomycetes</taxon>
        <taxon>Kitasatosporales</taxon>
        <taxon>Streptomycetaceae</taxon>
        <taxon>Streptomyces</taxon>
    </lineage>
</organism>
<keyword evidence="2" id="KW-1185">Reference proteome</keyword>
<evidence type="ECO:0000313" key="1">
    <source>
        <dbReference type="EMBL" id="KUM94052.1"/>
    </source>
</evidence>
<dbReference type="STRING" id="67285.AQI88_24030"/>
<dbReference type="RefSeq" id="WP_067002924.1">
    <property type="nucleotide sequence ID" value="NZ_BNDU01000006.1"/>
</dbReference>
<dbReference type="AlphaFoldDB" id="A0A101NJD7"/>
<dbReference type="Gene3D" id="2.60.20.10">
    <property type="entry name" value="Crystallins"/>
    <property type="match status" value="1"/>
</dbReference>
<dbReference type="EMBL" id="LMWL01000042">
    <property type="protein sequence ID" value="KUM94052.1"/>
    <property type="molecule type" value="Genomic_DNA"/>
</dbReference>
<sequence length="174" mass="19818">MKPVIAEYDGRKVNLAKSWEGANICTELPGGEFHCYDTDAESLADPALPAKVRKDSLKAAKLAAASDPHDTCTSDYWCLYADPNYKGRRLQFSSDGKKNLADYGFRDQVSSAFYWVARWPLNYGYATIWDSRSWPLHDRQRDLVPPHGWANFKNMDYPGGGDWNDKVDVFEVKR</sequence>
<dbReference type="SUPFAM" id="SSF49695">
    <property type="entry name" value="gamma-Crystallin-like"/>
    <property type="match status" value="1"/>
</dbReference>
<gene>
    <name evidence="1" type="ORF">AQI88_24030</name>
</gene>
<evidence type="ECO:0000313" key="2">
    <source>
        <dbReference type="Proteomes" id="UP000054241"/>
    </source>
</evidence>
<dbReference type="Proteomes" id="UP000054241">
    <property type="component" value="Unassembled WGS sequence"/>
</dbReference>
<comment type="caution">
    <text evidence="1">The sequence shown here is derived from an EMBL/GenBank/DDBJ whole genome shotgun (WGS) entry which is preliminary data.</text>
</comment>
<protein>
    <submittedName>
        <fullName evidence="1">Uncharacterized protein</fullName>
    </submittedName>
</protein>